<feature type="transmembrane region" description="Helical" evidence="1">
    <location>
        <begin position="76"/>
        <end position="93"/>
    </location>
</feature>
<proteinExistence type="predicted"/>
<dbReference type="EMBL" id="UINC01177906">
    <property type="protein sequence ID" value="SVD85786.1"/>
    <property type="molecule type" value="Genomic_DNA"/>
</dbReference>
<dbReference type="InterPro" id="IPR038731">
    <property type="entry name" value="RgtA/B/C-like"/>
</dbReference>
<keyword evidence="1" id="KW-0472">Membrane</keyword>
<evidence type="ECO:0000259" key="2">
    <source>
        <dbReference type="Pfam" id="PF13231"/>
    </source>
</evidence>
<gene>
    <name evidence="3" type="ORF">METZ01_LOCUS438640</name>
</gene>
<feature type="transmembrane region" description="Helical" evidence="1">
    <location>
        <begin position="167"/>
        <end position="190"/>
    </location>
</feature>
<evidence type="ECO:0000256" key="1">
    <source>
        <dbReference type="SAM" id="Phobius"/>
    </source>
</evidence>
<protein>
    <recommendedName>
        <fullName evidence="2">Glycosyltransferase RgtA/B/C/D-like domain-containing protein</fullName>
    </recommendedName>
</protein>
<feature type="transmembrane region" description="Helical" evidence="1">
    <location>
        <begin position="129"/>
        <end position="155"/>
    </location>
</feature>
<dbReference type="Pfam" id="PF13231">
    <property type="entry name" value="PMT_2"/>
    <property type="match status" value="1"/>
</dbReference>
<feature type="transmembrane region" description="Helical" evidence="1">
    <location>
        <begin position="45"/>
        <end position="64"/>
    </location>
</feature>
<reference evidence="3" key="1">
    <citation type="submission" date="2018-05" db="EMBL/GenBank/DDBJ databases">
        <authorList>
            <person name="Lanie J.A."/>
            <person name="Ng W.-L."/>
            <person name="Kazmierczak K.M."/>
            <person name="Andrzejewski T.M."/>
            <person name="Davidsen T.M."/>
            <person name="Wayne K.J."/>
            <person name="Tettelin H."/>
            <person name="Glass J.I."/>
            <person name="Rusch D."/>
            <person name="Podicherti R."/>
            <person name="Tsui H.-C.T."/>
            <person name="Winkler M.E."/>
        </authorList>
    </citation>
    <scope>NUCLEOTIDE SEQUENCE</scope>
</reference>
<dbReference type="AlphaFoldDB" id="A0A382YR56"/>
<accession>A0A382YR56</accession>
<feature type="non-terminal residue" evidence="3">
    <location>
        <position position="1"/>
    </location>
</feature>
<evidence type="ECO:0000313" key="3">
    <source>
        <dbReference type="EMBL" id="SVD85786.1"/>
    </source>
</evidence>
<name>A0A382YR56_9ZZZZ</name>
<feature type="transmembrane region" description="Helical" evidence="1">
    <location>
        <begin position="211"/>
        <end position="236"/>
    </location>
</feature>
<feature type="non-terminal residue" evidence="3">
    <location>
        <position position="261"/>
    </location>
</feature>
<organism evidence="3">
    <name type="scientific">marine metagenome</name>
    <dbReference type="NCBI Taxonomy" id="408172"/>
    <lineage>
        <taxon>unclassified sequences</taxon>
        <taxon>metagenomes</taxon>
        <taxon>ecological metagenomes</taxon>
    </lineage>
</organism>
<feature type="domain" description="Glycosyltransferase RgtA/B/C/D-like" evidence="2">
    <location>
        <begin position="29"/>
        <end position="184"/>
    </location>
</feature>
<keyword evidence="1" id="KW-1133">Transmembrane helix</keyword>
<keyword evidence="1" id="KW-0812">Transmembrane</keyword>
<sequence length="261" mass="30429">PYHQDEKNYTMGHAKVREDGLFIYRTWIPYYLQASSLYLFGETTFAARLPFALSGVMSVIALYFFTFKLTKKKSTAFLATLFLISSVPALVYFRTARYVGLPILLTILLLNSYATIFEKKKWNHWPLTLLSIIYFHTMYVAFAGVILGALTHFYINRNSITSNNQKRVVQAAIVTSIFTLPWLWFIAPIFAKIPEFYLSANDQIDTSNWRFLKHFTGFLFQLNNYIFPLILLPILLKRSLRPYRKEIELCLFCIMGLLFVS</sequence>